<feature type="chain" id="PRO_5003492992" description="Ubiquitin 3 binding protein But2 C-terminal domain-containing protein" evidence="1">
    <location>
        <begin position="22"/>
        <end position="350"/>
    </location>
</feature>
<feature type="signal peptide" evidence="1">
    <location>
        <begin position="1"/>
        <end position="21"/>
    </location>
</feature>
<keyword evidence="3" id="KW-1185">Reference proteome</keyword>
<keyword evidence="1" id="KW-0732">Signal</keyword>
<gene>
    <name evidence="2" type="primary">Mo05843</name>
    <name evidence="2" type="ORF">E5Q_05843</name>
</gene>
<protein>
    <recommendedName>
        <fullName evidence="4">Ubiquitin 3 binding protein But2 C-terminal domain-containing protein</fullName>
    </recommendedName>
</protein>
<evidence type="ECO:0000256" key="1">
    <source>
        <dbReference type="SAM" id="SignalP"/>
    </source>
</evidence>
<organism evidence="2 3">
    <name type="scientific">Mixia osmundae (strain CBS 9802 / IAM 14324 / JCM 22182 / KY 12970)</name>
    <dbReference type="NCBI Taxonomy" id="764103"/>
    <lineage>
        <taxon>Eukaryota</taxon>
        <taxon>Fungi</taxon>
        <taxon>Dikarya</taxon>
        <taxon>Basidiomycota</taxon>
        <taxon>Pucciniomycotina</taxon>
        <taxon>Mixiomycetes</taxon>
        <taxon>Mixiales</taxon>
        <taxon>Mixiaceae</taxon>
        <taxon>Mixia</taxon>
    </lineage>
</organism>
<comment type="caution">
    <text evidence="2">The sequence shown here is derived from an EMBL/GenBank/DDBJ whole genome shotgun (WGS) entry which is preliminary data.</text>
</comment>
<evidence type="ECO:0008006" key="4">
    <source>
        <dbReference type="Google" id="ProtNLM"/>
    </source>
</evidence>
<dbReference type="EMBL" id="BABT02000216">
    <property type="protein sequence ID" value="GAA99152.1"/>
    <property type="molecule type" value="Genomic_DNA"/>
</dbReference>
<evidence type="ECO:0000313" key="3">
    <source>
        <dbReference type="Proteomes" id="UP000009131"/>
    </source>
</evidence>
<evidence type="ECO:0000313" key="2">
    <source>
        <dbReference type="EMBL" id="GAA99152.1"/>
    </source>
</evidence>
<name>G7E8J2_MIXOS</name>
<sequence length="350" mass="38820">MATDKLLSLLCAAFLLYVTLATSTSDTDLASILESPGDVSYMVEFSFTSSGTWKGQFPVAVSKPNTPCIFTIRNGKSSNYVVDFVVNSEIAAAESRPYTSWVRGQYRTLINLKVRVRPPHSHFNLCCVGTADITFRVSRTEPYISPDGREISVSFKCGPQYALEGADCQGSYSGPSEVLSTANLEVWLSSRAQEGVVAYRLIYNGTAVCKVGGTDGTRAVSMKGDMTVYGNPMTRKFEVHATKPKNGFATKEIDDKTRHHGVRVEFSAWVPLYLEEWLWHPCCGSNYERSGELSLDRWHYEIAFPPPKVYQMICTNQAGPFCEVFDTVSVISCYALQSHIAIINPFDNSH</sequence>
<dbReference type="AlphaFoldDB" id="G7E8J2"/>
<proteinExistence type="predicted"/>
<reference evidence="2 3" key="2">
    <citation type="journal article" date="2012" name="Open Biol.">
        <title>Characteristics of nucleosomes and linker DNA regions on the genome of the basidiomycete Mixia osmundae revealed by mono- and dinucleosome mapping.</title>
        <authorList>
            <person name="Nishida H."/>
            <person name="Kondo S."/>
            <person name="Matsumoto T."/>
            <person name="Suzuki Y."/>
            <person name="Yoshikawa H."/>
            <person name="Taylor T.D."/>
            <person name="Sugiyama J."/>
        </authorList>
    </citation>
    <scope>NUCLEOTIDE SEQUENCE [LARGE SCALE GENOMIC DNA]</scope>
    <source>
        <strain evidence="3">CBS 9802 / IAM 14324 / JCM 22182 / KY 12970</strain>
    </source>
</reference>
<dbReference type="InParanoid" id="G7E8J2"/>
<accession>G7E8J2</accession>
<dbReference type="Proteomes" id="UP000009131">
    <property type="component" value="Unassembled WGS sequence"/>
</dbReference>
<reference evidence="2 3" key="1">
    <citation type="journal article" date="2011" name="J. Gen. Appl. Microbiol.">
        <title>Draft genome sequencing of the enigmatic basidiomycete Mixia osmundae.</title>
        <authorList>
            <person name="Nishida H."/>
            <person name="Nagatsuka Y."/>
            <person name="Sugiyama J."/>
        </authorList>
    </citation>
    <scope>NUCLEOTIDE SEQUENCE [LARGE SCALE GENOMIC DNA]</scope>
    <source>
        <strain evidence="3">CBS 9802 / IAM 14324 / JCM 22182 / KY 12970</strain>
    </source>
</reference>
<dbReference type="HOGENOM" id="CLU_792465_0_0_1"/>